<comment type="caution">
    <text evidence="1">The sequence shown here is derived from an EMBL/GenBank/DDBJ whole genome shotgun (WGS) entry which is preliminary data.</text>
</comment>
<protein>
    <submittedName>
        <fullName evidence="1">Uncharacterized protein</fullName>
    </submittedName>
</protein>
<evidence type="ECO:0000313" key="1">
    <source>
        <dbReference type="EMBL" id="KAI4462834.1"/>
    </source>
</evidence>
<evidence type="ECO:0000313" key="2">
    <source>
        <dbReference type="Proteomes" id="UP001056778"/>
    </source>
</evidence>
<gene>
    <name evidence="1" type="ORF">MML48_4g00004185</name>
</gene>
<name>A0ACB9T7U7_HOLOL</name>
<dbReference type="EMBL" id="CM043018">
    <property type="protein sequence ID" value="KAI4462834.1"/>
    <property type="molecule type" value="Genomic_DNA"/>
</dbReference>
<proteinExistence type="predicted"/>
<dbReference type="Proteomes" id="UP001056778">
    <property type="component" value="Chromosome 4"/>
</dbReference>
<organism evidence="1 2">
    <name type="scientific">Holotrichia oblita</name>
    <name type="common">Chafer beetle</name>
    <dbReference type="NCBI Taxonomy" id="644536"/>
    <lineage>
        <taxon>Eukaryota</taxon>
        <taxon>Metazoa</taxon>
        <taxon>Ecdysozoa</taxon>
        <taxon>Arthropoda</taxon>
        <taxon>Hexapoda</taxon>
        <taxon>Insecta</taxon>
        <taxon>Pterygota</taxon>
        <taxon>Neoptera</taxon>
        <taxon>Endopterygota</taxon>
        <taxon>Coleoptera</taxon>
        <taxon>Polyphaga</taxon>
        <taxon>Scarabaeiformia</taxon>
        <taxon>Scarabaeidae</taxon>
        <taxon>Melolonthinae</taxon>
        <taxon>Holotrichia</taxon>
    </lineage>
</organism>
<sequence length="299" mass="34858">MWRPWAAIEEHEGDRAPVENLVEFEDSIPEQNITSLRTHLSLQSQQVVLNVYNNLTTENFGYKKKIIERTAKLTGVSYGTVYKLAAEGIFHRKTKIDKGKSKVDMYGFDRIRRKIYDFYRRNEVPTLVNLCKLLSENGEIHCGVSTLSRIPRQNGFKFKTIDKRRRIMESPRIQRLRDEYLTQLKTFRDENRFICYLDETWYDSHDSVKKGWLDDSEMCQIDFPVSSGKRIIFAYAGSQDGRIGEPLISGKNIKSSCVDYHKDMTANLFENWFTNKLLPFLPPANIIVMDNASYHSTQS</sequence>
<accession>A0ACB9T7U7</accession>
<keyword evidence="2" id="KW-1185">Reference proteome</keyword>
<reference evidence="1" key="1">
    <citation type="submission" date="2022-04" db="EMBL/GenBank/DDBJ databases">
        <title>Chromosome-scale genome assembly of Holotrichia oblita Faldermann.</title>
        <authorList>
            <person name="Rongchong L."/>
        </authorList>
    </citation>
    <scope>NUCLEOTIDE SEQUENCE</scope>
    <source>
        <strain evidence="1">81SQS9</strain>
    </source>
</reference>